<dbReference type="Proteomes" id="UP001169823">
    <property type="component" value="Unassembled WGS sequence"/>
</dbReference>
<dbReference type="EMBL" id="JAUOPJ010000003">
    <property type="protein sequence ID" value="MDO6456306.1"/>
    <property type="molecule type" value="Genomic_DNA"/>
</dbReference>
<proteinExistence type="predicted"/>
<protein>
    <submittedName>
        <fullName evidence="1">Uncharacterized protein</fullName>
    </submittedName>
</protein>
<evidence type="ECO:0000313" key="1">
    <source>
        <dbReference type="EMBL" id="MDO6456306.1"/>
    </source>
</evidence>
<accession>A0AAW7XPY0</accession>
<reference evidence="1" key="1">
    <citation type="submission" date="2023-07" db="EMBL/GenBank/DDBJ databases">
        <title>Genome content predicts the carbon catabolic preferences of heterotrophic bacteria.</title>
        <authorList>
            <person name="Gralka M."/>
        </authorList>
    </citation>
    <scope>NUCLEOTIDE SEQUENCE</scope>
    <source>
        <strain evidence="1">I2M02</strain>
    </source>
</reference>
<comment type="caution">
    <text evidence="1">The sequence shown here is derived from an EMBL/GenBank/DDBJ whole genome shotgun (WGS) entry which is preliminary data.</text>
</comment>
<name>A0AAW7XPY0_9RHOB</name>
<organism evidence="1 2">
    <name type="scientific">Celeribacter halophilus</name>
    <dbReference type="NCBI Taxonomy" id="576117"/>
    <lineage>
        <taxon>Bacteria</taxon>
        <taxon>Pseudomonadati</taxon>
        <taxon>Pseudomonadota</taxon>
        <taxon>Alphaproteobacteria</taxon>
        <taxon>Rhodobacterales</taxon>
        <taxon>Roseobacteraceae</taxon>
        <taxon>Celeribacter</taxon>
    </lineage>
</organism>
<dbReference type="AlphaFoldDB" id="A0AAW7XPY0"/>
<evidence type="ECO:0000313" key="2">
    <source>
        <dbReference type="Proteomes" id="UP001169823"/>
    </source>
</evidence>
<sequence>MRPAVVTLTYGQNADFLLTYDLFLTGERPVTFSNSYQIDRDDIVVSVGQNWDAFAVENGAFGAKAGNVVGRKLWDFVQGFETQSFLKAIFFACRMDMQPFEILYRCDAPEMKRLFRLSITPNQDGGLTLDHTEIQTKQSLVDQKITNISEHYDHTRCSVCCSFLIGENWVDTSTRPDERYFAKSYGICPECKDAARLALIDRKQHGRVVMPMARGTERNN</sequence>
<dbReference type="RefSeq" id="WP_303494473.1">
    <property type="nucleotide sequence ID" value="NZ_JAUOPJ010000003.1"/>
</dbReference>
<gene>
    <name evidence="1" type="ORF">Q4494_04385</name>
</gene>